<dbReference type="InterPro" id="IPR039424">
    <property type="entry name" value="SBP_5"/>
</dbReference>
<comment type="caution">
    <text evidence="4">The sequence shown here is derived from an EMBL/GenBank/DDBJ whole genome shotgun (WGS) entry which is preliminary data.</text>
</comment>
<keyword evidence="1 2" id="KW-0732">Signal</keyword>
<dbReference type="GO" id="GO:1904680">
    <property type="term" value="F:peptide transmembrane transporter activity"/>
    <property type="evidence" value="ECO:0007669"/>
    <property type="project" value="TreeGrafter"/>
</dbReference>
<evidence type="ECO:0000313" key="5">
    <source>
        <dbReference type="Proteomes" id="UP000029920"/>
    </source>
</evidence>
<name>A0A4U8UDL1_9HELI</name>
<gene>
    <name evidence="4" type="ORF">LS72_006135</name>
</gene>
<dbReference type="Proteomes" id="UP000029920">
    <property type="component" value="Unassembled WGS sequence"/>
</dbReference>
<dbReference type="GO" id="GO:0015833">
    <property type="term" value="P:peptide transport"/>
    <property type="evidence" value="ECO:0007669"/>
    <property type="project" value="TreeGrafter"/>
</dbReference>
<evidence type="ECO:0000313" key="4">
    <source>
        <dbReference type="EMBL" id="TLE15658.1"/>
    </source>
</evidence>
<dbReference type="FunFam" id="3.10.105.10:FF:000005">
    <property type="entry name" value="ABC transporter substrate-binding protein"/>
    <property type="match status" value="1"/>
</dbReference>
<dbReference type="Gene3D" id="3.10.105.10">
    <property type="entry name" value="Dipeptide-binding Protein, Domain 3"/>
    <property type="match status" value="1"/>
</dbReference>
<organism evidence="4 5">
    <name type="scientific">Helicobacter apodemus</name>
    <dbReference type="NCBI Taxonomy" id="135569"/>
    <lineage>
        <taxon>Bacteria</taxon>
        <taxon>Pseudomonadati</taxon>
        <taxon>Campylobacterota</taxon>
        <taxon>Epsilonproteobacteria</taxon>
        <taxon>Campylobacterales</taxon>
        <taxon>Helicobacteraceae</taxon>
        <taxon>Helicobacter</taxon>
    </lineage>
</organism>
<accession>A0A4U8UDL1</accession>
<keyword evidence="5" id="KW-1185">Reference proteome</keyword>
<dbReference type="InterPro" id="IPR000914">
    <property type="entry name" value="SBP_5_dom"/>
</dbReference>
<dbReference type="EMBL" id="JRPC02000014">
    <property type="protein sequence ID" value="TLE15658.1"/>
    <property type="molecule type" value="Genomic_DNA"/>
</dbReference>
<dbReference type="Gene3D" id="3.40.190.10">
    <property type="entry name" value="Periplasmic binding protein-like II"/>
    <property type="match status" value="1"/>
</dbReference>
<sequence>MRWKIFFIFLLSFKVLVLADTYSSNAFAINGEVKYKDLQYFDYVNPKAKKGGHIKEYAIGTYDSFYDFLFKGTPAKGLNKLYDTLMVRSLDEPSSQYGLIAQRIERAEDNSFVIFHLNKNAYFHDGVEVSAFDVEFSFYTIARGDNPVMNQYYADVKSLQVLDKYTIRFDFSNTQNREIALILGDLPVLPKHYYTEDIAKNPLKIPLGSGPYQIENFVAGRSITYKRVENYWAKNHPTRIGYFNFDKITYDYYKDDLVALEAFKAGRYDYRLESSAKNWANGYEGVALKNKNIIQEEISHSLPSGMQGFFFNLRKPIFQDILVREALNLAFDFEWSNKNIFFNQYMRTKSYFDNSAFGSAGIPINEELQILMEYKNQLPPKLFTHPFVLPTTDGMGENRENLKKAQSLLREAGLSYKNGKLYTKENKPFVFELLLVSPAMERVAIPFAKNLQKIGIDMKIRIVDISQYLNRLREFDFDMIVAVFPQSLSPGNEQSFFWGSKAAKEKGSYNYAGIENVVVDALIQKIINVKNYQELLLYVRALDRVLLWNYYTIPHFHTKNFRVAYWKFLEHPSITPLYDVGFETWWVDEEKLQKLQREYPSFRR</sequence>
<protein>
    <submittedName>
        <fullName evidence="4">ABC transporter substrate-binding protein</fullName>
    </submittedName>
</protein>
<proteinExistence type="predicted"/>
<dbReference type="CDD" id="cd08497">
    <property type="entry name" value="MbnE-like"/>
    <property type="match status" value="1"/>
</dbReference>
<dbReference type="SUPFAM" id="SSF53850">
    <property type="entry name" value="Periplasmic binding protein-like II"/>
    <property type="match status" value="1"/>
</dbReference>
<feature type="chain" id="PRO_5020765492" evidence="2">
    <location>
        <begin position="20"/>
        <end position="604"/>
    </location>
</feature>
<dbReference type="GO" id="GO:0043190">
    <property type="term" value="C:ATP-binding cassette (ABC) transporter complex"/>
    <property type="evidence" value="ECO:0007669"/>
    <property type="project" value="InterPro"/>
</dbReference>
<evidence type="ECO:0000256" key="1">
    <source>
        <dbReference type="ARBA" id="ARBA00022729"/>
    </source>
</evidence>
<dbReference type="Pfam" id="PF00496">
    <property type="entry name" value="SBP_bac_5"/>
    <property type="match status" value="1"/>
</dbReference>
<dbReference type="PANTHER" id="PTHR30290:SF64">
    <property type="entry name" value="ABC TRANSPORTER PERIPLASMIC BINDING PROTEIN"/>
    <property type="match status" value="1"/>
</dbReference>
<dbReference type="PIRSF" id="PIRSF002741">
    <property type="entry name" value="MppA"/>
    <property type="match status" value="1"/>
</dbReference>
<feature type="signal peptide" evidence="2">
    <location>
        <begin position="1"/>
        <end position="19"/>
    </location>
</feature>
<reference evidence="4 5" key="1">
    <citation type="journal article" date="2014" name="Genome Announc.">
        <title>Draft genome sequences of eight enterohepatic helicobacter species isolated from both laboratory and wild rodents.</title>
        <authorList>
            <person name="Sheh A."/>
            <person name="Shen Z."/>
            <person name="Fox J.G."/>
        </authorList>
    </citation>
    <scope>NUCLEOTIDE SEQUENCE [LARGE SCALE GENOMIC DNA]</scope>
    <source>
        <strain evidence="4 5">MIT-03-7007</strain>
    </source>
</reference>
<evidence type="ECO:0000256" key="2">
    <source>
        <dbReference type="SAM" id="SignalP"/>
    </source>
</evidence>
<dbReference type="GO" id="GO:0030288">
    <property type="term" value="C:outer membrane-bounded periplasmic space"/>
    <property type="evidence" value="ECO:0007669"/>
    <property type="project" value="TreeGrafter"/>
</dbReference>
<evidence type="ECO:0000259" key="3">
    <source>
        <dbReference type="Pfam" id="PF00496"/>
    </source>
</evidence>
<dbReference type="GO" id="GO:0042884">
    <property type="term" value="P:microcin transport"/>
    <property type="evidence" value="ECO:0007669"/>
    <property type="project" value="TreeGrafter"/>
</dbReference>
<dbReference type="PANTHER" id="PTHR30290">
    <property type="entry name" value="PERIPLASMIC BINDING COMPONENT OF ABC TRANSPORTER"/>
    <property type="match status" value="1"/>
</dbReference>
<feature type="domain" description="Solute-binding protein family 5" evidence="3">
    <location>
        <begin position="99"/>
        <end position="500"/>
    </location>
</feature>
<dbReference type="AlphaFoldDB" id="A0A4U8UDL1"/>
<dbReference type="InterPro" id="IPR030678">
    <property type="entry name" value="Peptide/Ni-bd"/>
</dbReference>
<dbReference type="RefSeq" id="WP_034553565.1">
    <property type="nucleotide sequence ID" value="NZ_JRPC02000014.1"/>
</dbReference>